<dbReference type="RefSeq" id="WP_215795536.1">
    <property type="nucleotide sequence ID" value="NZ_JAHKKG010000019.1"/>
</dbReference>
<gene>
    <name evidence="1" type="ORF">KOI35_43105</name>
</gene>
<reference evidence="1 2" key="1">
    <citation type="submission" date="2021-06" db="EMBL/GenBank/DDBJ databases">
        <title>Actinoplanes lichenicola sp. nov., and Actinoplanes ovalisporus sp. nov., isolated from lichen in Thailand.</title>
        <authorList>
            <person name="Saeng-In P."/>
            <person name="Kanchanasin P."/>
            <person name="Yuki M."/>
            <person name="Kudo T."/>
            <person name="Ohkuma M."/>
            <person name="Phongsopitanun W."/>
            <person name="Tanasupawat S."/>
        </authorList>
    </citation>
    <scope>NUCLEOTIDE SEQUENCE [LARGE SCALE GENOMIC DNA]</scope>
    <source>
        <strain evidence="1 2">NBRC 110975</strain>
    </source>
</reference>
<organism evidence="1 2">
    <name type="scientific">Paractinoplanes bogorensis</name>
    <dbReference type="NCBI Taxonomy" id="1610840"/>
    <lineage>
        <taxon>Bacteria</taxon>
        <taxon>Bacillati</taxon>
        <taxon>Actinomycetota</taxon>
        <taxon>Actinomycetes</taxon>
        <taxon>Micromonosporales</taxon>
        <taxon>Micromonosporaceae</taxon>
        <taxon>Paractinoplanes</taxon>
    </lineage>
</organism>
<dbReference type="Proteomes" id="UP001519654">
    <property type="component" value="Unassembled WGS sequence"/>
</dbReference>
<proteinExistence type="predicted"/>
<evidence type="ECO:0000313" key="1">
    <source>
        <dbReference type="EMBL" id="MBU2670313.1"/>
    </source>
</evidence>
<protein>
    <submittedName>
        <fullName evidence="1">Uncharacterized protein</fullName>
    </submittedName>
</protein>
<evidence type="ECO:0000313" key="2">
    <source>
        <dbReference type="Proteomes" id="UP001519654"/>
    </source>
</evidence>
<sequence length="323" mass="36171">MAPDSAFFQELKTLRSREGVQRGNLHDYLGPRIRTLCGLLKRENDAKTRTVVQAWLTELAGTLTKDHGQAVLVSFAVGREFGLQTLGARIGELARLQRVSTRTARRLADQALNALAAAAGEDDRAIDVDTAGSGWRVSSLCSLYRLDTPTPELYEIRTIVATRELREVVIRISFPEPPPGVGEPVVNALFGAGVRKNERLERSRLLTLDLPRPLERDEKHEFWLHVTLPEDQPTSPHYAIVPLAPCDYGTVRVRFAADRMPDEVWLLDEVPYMEMDARSPERPAVTPTAHGEVFREFHGLREGHAYGLAWSFCPSESGMESHR</sequence>
<dbReference type="EMBL" id="JAHKKG010000019">
    <property type="protein sequence ID" value="MBU2670313.1"/>
    <property type="molecule type" value="Genomic_DNA"/>
</dbReference>
<name>A0ABS5Z3Q3_9ACTN</name>
<keyword evidence="2" id="KW-1185">Reference proteome</keyword>
<accession>A0ABS5Z3Q3</accession>
<comment type="caution">
    <text evidence="1">The sequence shown here is derived from an EMBL/GenBank/DDBJ whole genome shotgun (WGS) entry which is preliminary data.</text>
</comment>